<dbReference type="InterPro" id="IPR036412">
    <property type="entry name" value="HAD-like_sf"/>
</dbReference>
<dbReference type="SMART" id="SM00577">
    <property type="entry name" value="CPDc"/>
    <property type="match status" value="1"/>
</dbReference>
<dbReference type="Gramene" id="PRQ16965">
    <property type="protein sequence ID" value="PRQ16965"/>
    <property type="gene ID" value="RchiOBHm_Chr7g0189951"/>
</dbReference>
<keyword evidence="3 9" id="KW-0378">Hydrolase</keyword>
<sequence length="404" mass="46710">MNSLCDYCGNFVMSIGFIPKGVSNTLSDEFIDRLRKVNTNYMLRLRKLHLVLDLNHTLLALTKLCDLTPEEEEYLNNTQTLQDVFKVQAPDDSMSPMIIKLRPFVRTFLSKASDMFEMYVYEDASQSLVRKMVELLDPKNDYFGQRVISREDYFWSNHMGKKHLDLVLGQESAVLILGDNLEAWTEQNQKNIAVPVQKYPFFKQSCGQKSRRKSLCELKNDEGGIYLANVLRRLRRIHSMFFNDQVMCDEVFNRDVRMVLKSVEWISKIDKRKKLKSVKMISKTDKLLLRKKALSNCMWKKSDHRKKKKTEKMEEQSPEASYVEKLEDPESSVVAAAADDVGTSPAPWVHPSWIEKSIHLWKKSHADKGTVITEEGEFSCSSYWNSGIDNQRGNEGVALGRPEK</sequence>
<comment type="catalytic activity">
    <reaction evidence="6">
        <text>O-phospho-L-threonyl-[protein] + H2O = L-threonyl-[protein] + phosphate</text>
        <dbReference type="Rhea" id="RHEA:47004"/>
        <dbReference type="Rhea" id="RHEA-COMP:11060"/>
        <dbReference type="Rhea" id="RHEA-COMP:11605"/>
        <dbReference type="ChEBI" id="CHEBI:15377"/>
        <dbReference type="ChEBI" id="CHEBI:30013"/>
        <dbReference type="ChEBI" id="CHEBI:43474"/>
        <dbReference type="ChEBI" id="CHEBI:61977"/>
        <dbReference type="EC" id="3.1.3.16"/>
    </reaction>
</comment>
<evidence type="ECO:0000256" key="1">
    <source>
        <dbReference type="ARBA" id="ARBA00004123"/>
    </source>
</evidence>
<evidence type="ECO:0000256" key="4">
    <source>
        <dbReference type="ARBA" id="ARBA00023242"/>
    </source>
</evidence>
<keyword evidence="10" id="KW-1185">Reference proteome</keyword>
<dbReference type="PANTHER" id="PTHR23081:SF36">
    <property type="entry name" value="RNA POLYMERASE II SUBUNIT A C-TERMINAL DOMAIN PHOSPHATASE"/>
    <property type="match status" value="1"/>
</dbReference>
<dbReference type="OrthoDB" id="10249888at2759"/>
<dbReference type="SUPFAM" id="SSF56784">
    <property type="entry name" value="HAD-like"/>
    <property type="match status" value="1"/>
</dbReference>
<dbReference type="Proteomes" id="UP000238479">
    <property type="component" value="Chromosome 7"/>
</dbReference>
<dbReference type="AlphaFoldDB" id="A0A2P6P4V6"/>
<dbReference type="InterPro" id="IPR004274">
    <property type="entry name" value="FCP1_dom"/>
</dbReference>
<dbReference type="GO" id="GO:0005634">
    <property type="term" value="C:nucleus"/>
    <property type="evidence" value="ECO:0007669"/>
    <property type="project" value="UniProtKB-SubCell"/>
</dbReference>
<evidence type="ECO:0000256" key="2">
    <source>
        <dbReference type="ARBA" id="ARBA00013081"/>
    </source>
</evidence>
<comment type="caution">
    <text evidence="9">The sequence shown here is derived from an EMBL/GenBank/DDBJ whole genome shotgun (WGS) entry which is preliminary data.</text>
</comment>
<organism evidence="9 10">
    <name type="scientific">Rosa chinensis</name>
    <name type="common">China rose</name>
    <dbReference type="NCBI Taxonomy" id="74649"/>
    <lineage>
        <taxon>Eukaryota</taxon>
        <taxon>Viridiplantae</taxon>
        <taxon>Streptophyta</taxon>
        <taxon>Embryophyta</taxon>
        <taxon>Tracheophyta</taxon>
        <taxon>Spermatophyta</taxon>
        <taxon>Magnoliopsida</taxon>
        <taxon>eudicotyledons</taxon>
        <taxon>Gunneridae</taxon>
        <taxon>Pentapetalae</taxon>
        <taxon>rosids</taxon>
        <taxon>fabids</taxon>
        <taxon>Rosales</taxon>
        <taxon>Rosaceae</taxon>
        <taxon>Rosoideae</taxon>
        <taxon>Rosoideae incertae sedis</taxon>
        <taxon>Rosa</taxon>
    </lineage>
</organism>
<accession>A0A2P6P4V6</accession>
<feature type="domain" description="FCP1 homology" evidence="8">
    <location>
        <begin position="43"/>
        <end position="218"/>
    </location>
</feature>
<evidence type="ECO:0000256" key="6">
    <source>
        <dbReference type="ARBA" id="ARBA00048336"/>
    </source>
</evidence>
<dbReference type="Pfam" id="PF03031">
    <property type="entry name" value="NIF"/>
    <property type="match status" value="1"/>
</dbReference>
<keyword evidence="4" id="KW-0539">Nucleus</keyword>
<feature type="region of interest" description="Disordered" evidence="7">
    <location>
        <begin position="300"/>
        <end position="324"/>
    </location>
</feature>
<dbReference type="InterPro" id="IPR023214">
    <property type="entry name" value="HAD_sf"/>
</dbReference>
<reference evidence="9 10" key="1">
    <citation type="journal article" date="2018" name="Nat. Genet.">
        <title>The Rosa genome provides new insights in the design of modern roses.</title>
        <authorList>
            <person name="Bendahmane M."/>
        </authorList>
    </citation>
    <scope>NUCLEOTIDE SEQUENCE [LARGE SCALE GENOMIC DNA]</scope>
    <source>
        <strain evidence="10">cv. Old Blush</strain>
    </source>
</reference>
<dbReference type="Gene3D" id="3.40.50.1000">
    <property type="entry name" value="HAD superfamily/HAD-like"/>
    <property type="match status" value="1"/>
</dbReference>
<dbReference type="PROSITE" id="PS50969">
    <property type="entry name" value="FCP1"/>
    <property type="match status" value="1"/>
</dbReference>
<evidence type="ECO:0000256" key="3">
    <source>
        <dbReference type="ARBA" id="ARBA00022801"/>
    </source>
</evidence>
<dbReference type="EMBL" id="PDCK01000045">
    <property type="protein sequence ID" value="PRQ16965.1"/>
    <property type="molecule type" value="Genomic_DNA"/>
</dbReference>
<proteinExistence type="predicted"/>
<gene>
    <name evidence="9" type="ORF">RchiOBHm_Chr7g0189951</name>
</gene>
<evidence type="ECO:0000259" key="8">
    <source>
        <dbReference type="PROSITE" id="PS50969"/>
    </source>
</evidence>
<protein>
    <recommendedName>
        <fullName evidence="2">protein-serine/threonine phosphatase</fullName>
        <ecNumber evidence="2">3.1.3.16</ecNumber>
    </recommendedName>
</protein>
<dbReference type="PANTHER" id="PTHR23081">
    <property type="entry name" value="RNA POLYMERASE II CTD PHOSPHATASE"/>
    <property type="match status" value="1"/>
</dbReference>
<comment type="catalytic activity">
    <reaction evidence="5">
        <text>O-phospho-L-seryl-[protein] + H2O = L-seryl-[protein] + phosphate</text>
        <dbReference type="Rhea" id="RHEA:20629"/>
        <dbReference type="Rhea" id="RHEA-COMP:9863"/>
        <dbReference type="Rhea" id="RHEA-COMP:11604"/>
        <dbReference type="ChEBI" id="CHEBI:15377"/>
        <dbReference type="ChEBI" id="CHEBI:29999"/>
        <dbReference type="ChEBI" id="CHEBI:43474"/>
        <dbReference type="ChEBI" id="CHEBI:83421"/>
        <dbReference type="EC" id="3.1.3.16"/>
    </reaction>
</comment>
<dbReference type="EC" id="3.1.3.16" evidence="2"/>
<dbReference type="GO" id="GO:0008420">
    <property type="term" value="F:RNA polymerase II CTD heptapeptide repeat phosphatase activity"/>
    <property type="evidence" value="ECO:0007669"/>
    <property type="project" value="InterPro"/>
</dbReference>
<evidence type="ECO:0000256" key="5">
    <source>
        <dbReference type="ARBA" id="ARBA00047761"/>
    </source>
</evidence>
<dbReference type="STRING" id="74649.A0A2P6P4V6"/>
<evidence type="ECO:0000313" key="9">
    <source>
        <dbReference type="EMBL" id="PRQ16965.1"/>
    </source>
</evidence>
<dbReference type="InterPro" id="IPR039189">
    <property type="entry name" value="Fcp1"/>
</dbReference>
<name>A0A2P6P4V6_ROSCH</name>
<evidence type="ECO:0000256" key="7">
    <source>
        <dbReference type="SAM" id="MobiDB-lite"/>
    </source>
</evidence>
<comment type="subcellular location">
    <subcellularLocation>
        <location evidence="1">Nucleus</location>
    </subcellularLocation>
</comment>
<evidence type="ECO:0000313" key="10">
    <source>
        <dbReference type="Proteomes" id="UP000238479"/>
    </source>
</evidence>